<reference evidence="1" key="1">
    <citation type="journal article" date="2014" name="BMC Genomics">
        <title>The Babesia bovis gene and promoter model: an update from full-length EST analysis.</title>
        <authorList>
            <person name="Yamagishi J."/>
            <person name="Wakaguri H."/>
            <person name="Yokoyama N."/>
            <person name="Yamashita R."/>
            <person name="Suzuki Y."/>
            <person name="Xuan X."/>
            <person name="Igarashi I."/>
        </authorList>
    </citation>
    <scope>NUCLEOTIDE SEQUENCE</scope>
    <source>
        <strain evidence="1">Texas</strain>
    </source>
</reference>
<dbReference type="EMBL" id="AK440888">
    <property type="protein sequence ID" value="BAN64682.1"/>
    <property type="molecule type" value="mRNA"/>
</dbReference>
<sequence length="74" mass="8132">MMLIFTRRFTVGMFRLTTGTRFATIFTGTTSTTLPAGTTRLSTTTTTFVAVLFSFSSFAISSLYDQSNGHNNET</sequence>
<accession>S6BL06</accession>
<dbReference type="AlphaFoldDB" id="S6BL06"/>
<name>S6BL06_BABBO</name>
<proteinExistence type="evidence at transcript level"/>
<organism evidence="1">
    <name type="scientific">Babesia bovis</name>
    <dbReference type="NCBI Taxonomy" id="5865"/>
    <lineage>
        <taxon>Eukaryota</taxon>
        <taxon>Sar</taxon>
        <taxon>Alveolata</taxon>
        <taxon>Apicomplexa</taxon>
        <taxon>Aconoidasida</taxon>
        <taxon>Piroplasmida</taxon>
        <taxon>Babesiidae</taxon>
        <taxon>Babesia</taxon>
    </lineage>
</organism>
<evidence type="ECO:0000313" key="1">
    <source>
        <dbReference type="EMBL" id="BAN64682.1"/>
    </source>
</evidence>
<protein>
    <submittedName>
        <fullName evidence="1">Uncharacterized protein</fullName>
    </submittedName>
</protein>